<accession>A0A8J3A2D7</accession>
<reference evidence="3" key="3">
    <citation type="submission" date="2020-09" db="EMBL/GenBank/DDBJ databases">
        <authorList>
            <person name="Sun Q."/>
            <person name="Zhou Y."/>
        </authorList>
    </citation>
    <scope>NUCLEOTIDE SEQUENCE</scope>
    <source>
        <strain evidence="3">CGMCC 1.14984</strain>
    </source>
</reference>
<gene>
    <name evidence="4" type="ORF">FF098_009015</name>
    <name evidence="3" type="ORF">GCM10011355_18150</name>
</gene>
<dbReference type="Pfam" id="PF09423">
    <property type="entry name" value="PhoD"/>
    <property type="match status" value="1"/>
</dbReference>
<dbReference type="PANTHER" id="PTHR33987">
    <property type="entry name" value="CALCINEURIN-LIKE METALLO-PHOSPHOESTERASE SUPERFAMILY PROTEIN"/>
    <property type="match status" value="1"/>
</dbReference>
<evidence type="ECO:0000313" key="5">
    <source>
        <dbReference type="Proteomes" id="UP000621856"/>
    </source>
</evidence>
<evidence type="ECO:0000313" key="6">
    <source>
        <dbReference type="Proteomes" id="UP000818603"/>
    </source>
</evidence>
<dbReference type="EMBL" id="VCJR02000002">
    <property type="protein sequence ID" value="NHK28043.1"/>
    <property type="molecule type" value="Genomic_DNA"/>
</dbReference>
<dbReference type="InterPro" id="IPR029052">
    <property type="entry name" value="Metallo-depent_PP-like"/>
</dbReference>
<dbReference type="CDD" id="cd07389">
    <property type="entry name" value="MPP_PhoD"/>
    <property type="match status" value="1"/>
</dbReference>
<evidence type="ECO:0000259" key="2">
    <source>
        <dbReference type="Pfam" id="PF09423"/>
    </source>
</evidence>
<keyword evidence="1" id="KW-0732">Signal</keyword>
<protein>
    <submittedName>
        <fullName evidence="4">Alkaline phosphatase family protein</fullName>
    </submittedName>
</protein>
<comment type="caution">
    <text evidence="3">The sequence shown here is derived from an EMBL/GenBank/DDBJ whole genome shotgun (WGS) entry which is preliminary data.</text>
</comment>
<dbReference type="RefSeq" id="WP_166426448.1">
    <property type="nucleotide sequence ID" value="NZ_BMGZ01000002.1"/>
</dbReference>
<feature type="domain" description="PhoD-like phosphatase metallophosphatase" evidence="2">
    <location>
        <begin position="60"/>
        <end position="365"/>
    </location>
</feature>
<feature type="signal peptide" evidence="1">
    <location>
        <begin position="1"/>
        <end position="20"/>
    </location>
</feature>
<dbReference type="PROSITE" id="PS51257">
    <property type="entry name" value="PROKAR_LIPOPROTEIN"/>
    <property type="match status" value="1"/>
</dbReference>
<sequence>MKTLNRLMAAACLTAIAACASQGQDPDLTVELPGPPDPVPVRILSSAPLDTSATVTRIAFGSCADETEDQSIWTEIAATEPDVFLFMGDNVYGDAKADDARFNDPDLPKMRQSYVDLGKSKPFEALRQSTPVLAVWDDHDYGLNDGGADYVFKEQAEALFEDVWDLAEADERRQRPGIYQSWMLGEERGRMVQIILLDTRFFRSALLPTDTPDAPGKERYIPDPTAAKTMLGAEQWRWLNNELLKPADLRLIVSSIQVLADGHGWEAWKMLPAERERLYNMINATGAENVVLLSGDRHAGAIYRKDVTLTYPLYEVTSSSLNLPASIWREESGTTYVEPGPNRLGGMVYDANFGIIDIDWEYEALSLELRGADGGIITRETVSLSELRPVY</sequence>
<dbReference type="Proteomes" id="UP000621856">
    <property type="component" value="Unassembled WGS sequence"/>
</dbReference>
<organism evidence="3 5">
    <name type="scientific">Aquisalinus luteolus</name>
    <dbReference type="NCBI Taxonomy" id="1566827"/>
    <lineage>
        <taxon>Bacteria</taxon>
        <taxon>Pseudomonadati</taxon>
        <taxon>Pseudomonadota</taxon>
        <taxon>Alphaproteobacteria</taxon>
        <taxon>Parvularculales</taxon>
        <taxon>Parvularculaceae</taxon>
        <taxon>Aquisalinus</taxon>
    </lineage>
</organism>
<evidence type="ECO:0000313" key="4">
    <source>
        <dbReference type="EMBL" id="NHK28043.1"/>
    </source>
</evidence>
<keyword evidence="6" id="KW-1185">Reference proteome</keyword>
<dbReference type="PANTHER" id="PTHR33987:SF1">
    <property type="entry name" value="CALCINEURIN-LIKE METALLO-PHOSPHOESTERASE SUPERFAMILY PROTEIN"/>
    <property type="match status" value="1"/>
</dbReference>
<dbReference type="EMBL" id="BMGZ01000002">
    <property type="protein sequence ID" value="GGH97292.1"/>
    <property type="molecule type" value="Genomic_DNA"/>
</dbReference>
<dbReference type="Proteomes" id="UP000818603">
    <property type="component" value="Unassembled WGS sequence"/>
</dbReference>
<feature type="chain" id="PRO_5035263829" evidence="1">
    <location>
        <begin position="21"/>
        <end position="391"/>
    </location>
</feature>
<dbReference type="InterPro" id="IPR018946">
    <property type="entry name" value="PhoD-like_MPP"/>
</dbReference>
<name>A0A8J3A2D7_9PROT</name>
<reference evidence="3" key="1">
    <citation type="journal article" date="2014" name="Int. J. Syst. Evol. Microbiol.">
        <title>Complete genome sequence of Corynebacterium casei LMG S-19264T (=DSM 44701T), isolated from a smear-ripened cheese.</title>
        <authorList>
            <consortium name="US DOE Joint Genome Institute (JGI-PGF)"/>
            <person name="Walter F."/>
            <person name="Albersmeier A."/>
            <person name="Kalinowski J."/>
            <person name="Ruckert C."/>
        </authorList>
    </citation>
    <scope>NUCLEOTIDE SEQUENCE</scope>
    <source>
        <strain evidence="3">CGMCC 1.14984</strain>
    </source>
</reference>
<reference evidence="4 6" key="2">
    <citation type="submission" date="2020-02" db="EMBL/GenBank/DDBJ databases">
        <title>Genome sequence of Parvularcula flava strain NH6-79.</title>
        <authorList>
            <person name="Abdul Karim M.H."/>
            <person name="Lam M.Q."/>
            <person name="Chen S.J."/>
            <person name="Yahya A."/>
            <person name="Shahir S."/>
            <person name="Shamsir M.S."/>
            <person name="Chong C.S."/>
        </authorList>
    </citation>
    <scope>NUCLEOTIDE SEQUENCE [LARGE SCALE GENOMIC DNA]</scope>
    <source>
        <strain evidence="4 6">NH6-79</strain>
    </source>
</reference>
<evidence type="ECO:0000256" key="1">
    <source>
        <dbReference type="SAM" id="SignalP"/>
    </source>
</evidence>
<dbReference type="SUPFAM" id="SSF56300">
    <property type="entry name" value="Metallo-dependent phosphatases"/>
    <property type="match status" value="1"/>
</dbReference>
<evidence type="ECO:0000313" key="3">
    <source>
        <dbReference type="EMBL" id="GGH97292.1"/>
    </source>
</evidence>
<dbReference type="Gene3D" id="3.60.21.70">
    <property type="entry name" value="PhoD-like phosphatase"/>
    <property type="match status" value="1"/>
</dbReference>
<dbReference type="AlphaFoldDB" id="A0A8J3A2D7"/>
<dbReference type="InterPro" id="IPR038607">
    <property type="entry name" value="PhoD-like_sf"/>
</dbReference>
<proteinExistence type="predicted"/>